<dbReference type="EMBL" id="AP014964">
    <property type="protein sequence ID" value="BAT03994.1"/>
    <property type="molecule type" value="Genomic_DNA"/>
</dbReference>
<dbReference type="Proteomes" id="UP000059680">
    <property type="component" value="Chromosome 8"/>
</dbReference>
<protein>
    <submittedName>
        <fullName evidence="1">Os08g0167332 protein</fullName>
    </submittedName>
</protein>
<dbReference type="AlphaFoldDB" id="A0A0N7KPC0"/>
<name>A0A0N7KPC0_ORYSJ</name>
<sequence length="90" mass="9747">MTLASLILVRNVASLPQCRNAAAAAFRSPASSHATIASPSFCSNRDSEDMDGASSLRPFPVHHTNLRNLEVPCRLELQVQPLGSSQCKWL</sequence>
<keyword evidence="2" id="KW-1185">Reference proteome</keyword>
<reference evidence="1 2" key="3">
    <citation type="journal article" date="2013" name="Rice">
        <title>Improvement of the Oryza sativa Nipponbare reference genome using next generation sequence and optical map data.</title>
        <authorList>
            <person name="Kawahara Y."/>
            <person name="de la Bastide M."/>
            <person name="Hamilton J.P."/>
            <person name="Kanamori H."/>
            <person name="McCombie W.R."/>
            <person name="Ouyang S."/>
            <person name="Schwartz D.C."/>
            <person name="Tanaka T."/>
            <person name="Wu J."/>
            <person name="Zhou S."/>
            <person name="Childs K.L."/>
            <person name="Davidson R.M."/>
            <person name="Lin H."/>
            <person name="Quesada-Ocampo L."/>
            <person name="Vaillancourt B."/>
            <person name="Sakai H."/>
            <person name="Lee S.S."/>
            <person name="Kim J."/>
            <person name="Numa H."/>
            <person name="Itoh T."/>
            <person name="Buell C.R."/>
            <person name="Matsumoto T."/>
        </authorList>
    </citation>
    <scope>NUCLEOTIDE SEQUENCE [LARGE SCALE GENOMIC DNA]</scope>
    <source>
        <strain evidence="2">cv. Nipponbare</strain>
    </source>
</reference>
<proteinExistence type="predicted"/>
<dbReference type="PaxDb" id="39947-A0A0N7KPC0"/>
<dbReference type="InParanoid" id="A0A0N7KPC0"/>
<evidence type="ECO:0000313" key="2">
    <source>
        <dbReference type="Proteomes" id="UP000059680"/>
    </source>
</evidence>
<reference evidence="2" key="1">
    <citation type="journal article" date="2005" name="Nature">
        <title>The map-based sequence of the rice genome.</title>
        <authorList>
            <consortium name="International rice genome sequencing project (IRGSP)"/>
            <person name="Matsumoto T."/>
            <person name="Wu J."/>
            <person name="Kanamori H."/>
            <person name="Katayose Y."/>
            <person name="Fujisawa M."/>
            <person name="Namiki N."/>
            <person name="Mizuno H."/>
            <person name="Yamamoto K."/>
            <person name="Antonio B.A."/>
            <person name="Baba T."/>
            <person name="Sakata K."/>
            <person name="Nagamura Y."/>
            <person name="Aoki H."/>
            <person name="Arikawa K."/>
            <person name="Arita K."/>
            <person name="Bito T."/>
            <person name="Chiden Y."/>
            <person name="Fujitsuka N."/>
            <person name="Fukunaka R."/>
            <person name="Hamada M."/>
            <person name="Harada C."/>
            <person name="Hayashi A."/>
            <person name="Hijishita S."/>
            <person name="Honda M."/>
            <person name="Hosokawa S."/>
            <person name="Ichikawa Y."/>
            <person name="Idonuma A."/>
            <person name="Iijima M."/>
            <person name="Ikeda M."/>
            <person name="Ikeno M."/>
            <person name="Ito K."/>
            <person name="Ito S."/>
            <person name="Ito T."/>
            <person name="Ito Y."/>
            <person name="Ito Y."/>
            <person name="Iwabuchi A."/>
            <person name="Kamiya K."/>
            <person name="Karasawa W."/>
            <person name="Kurita K."/>
            <person name="Katagiri S."/>
            <person name="Kikuta A."/>
            <person name="Kobayashi H."/>
            <person name="Kobayashi N."/>
            <person name="Machita K."/>
            <person name="Maehara T."/>
            <person name="Masukawa M."/>
            <person name="Mizubayashi T."/>
            <person name="Mukai Y."/>
            <person name="Nagasaki H."/>
            <person name="Nagata Y."/>
            <person name="Naito S."/>
            <person name="Nakashima M."/>
            <person name="Nakama Y."/>
            <person name="Nakamichi Y."/>
            <person name="Nakamura M."/>
            <person name="Meguro A."/>
            <person name="Negishi M."/>
            <person name="Ohta I."/>
            <person name="Ohta T."/>
            <person name="Okamoto M."/>
            <person name="Ono N."/>
            <person name="Saji S."/>
            <person name="Sakaguchi M."/>
            <person name="Sakai K."/>
            <person name="Shibata M."/>
            <person name="Shimokawa T."/>
            <person name="Song J."/>
            <person name="Takazaki Y."/>
            <person name="Terasawa K."/>
            <person name="Tsugane M."/>
            <person name="Tsuji K."/>
            <person name="Ueda S."/>
            <person name="Waki K."/>
            <person name="Yamagata H."/>
            <person name="Yamamoto M."/>
            <person name="Yamamoto S."/>
            <person name="Yamane H."/>
            <person name="Yoshiki S."/>
            <person name="Yoshihara R."/>
            <person name="Yukawa K."/>
            <person name="Zhong H."/>
            <person name="Yano M."/>
            <person name="Yuan Q."/>
            <person name="Ouyang S."/>
            <person name="Liu J."/>
            <person name="Jones K.M."/>
            <person name="Gansberger K."/>
            <person name="Moffat K."/>
            <person name="Hill J."/>
            <person name="Bera J."/>
            <person name="Fadrosh D."/>
            <person name="Jin S."/>
            <person name="Johri S."/>
            <person name="Kim M."/>
            <person name="Overton L."/>
            <person name="Reardon M."/>
            <person name="Tsitrin T."/>
            <person name="Vuong H."/>
            <person name="Weaver B."/>
            <person name="Ciecko A."/>
            <person name="Tallon L."/>
            <person name="Jackson J."/>
            <person name="Pai G."/>
            <person name="Aken S.V."/>
            <person name="Utterback T."/>
            <person name="Reidmuller S."/>
            <person name="Feldblyum T."/>
            <person name="Hsiao J."/>
            <person name="Zismann V."/>
            <person name="Iobst S."/>
            <person name="de Vazeille A.R."/>
            <person name="Buell C.R."/>
            <person name="Ying K."/>
            <person name="Li Y."/>
            <person name="Lu T."/>
            <person name="Huang Y."/>
            <person name="Zhao Q."/>
            <person name="Feng Q."/>
            <person name="Zhang L."/>
            <person name="Zhu J."/>
            <person name="Weng Q."/>
            <person name="Mu J."/>
            <person name="Lu Y."/>
            <person name="Fan D."/>
            <person name="Liu Y."/>
            <person name="Guan J."/>
            <person name="Zhang Y."/>
            <person name="Yu S."/>
            <person name="Liu X."/>
            <person name="Zhang Y."/>
            <person name="Hong G."/>
            <person name="Han B."/>
            <person name="Choisne N."/>
            <person name="Demange N."/>
            <person name="Orjeda G."/>
            <person name="Samain S."/>
            <person name="Cattolico L."/>
            <person name="Pelletier E."/>
            <person name="Couloux A."/>
            <person name="Segurens B."/>
            <person name="Wincker P."/>
            <person name="D'Hont A."/>
            <person name="Scarpelli C."/>
            <person name="Weissenbach J."/>
            <person name="Salanoubat M."/>
            <person name="Quetier F."/>
            <person name="Yu Y."/>
            <person name="Kim H.R."/>
            <person name="Rambo T."/>
            <person name="Currie J."/>
            <person name="Collura K."/>
            <person name="Luo M."/>
            <person name="Yang T."/>
            <person name="Ammiraju J.S.S."/>
            <person name="Engler F."/>
            <person name="Soderlund C."/>
            <person name="Wing R.A."/>
            <person name="Palmer L.E."/>
            <person name="de la Bastide M."/>
            <person name="Spiegel L."/>
            <person name="Nascimento L."/>
            <person name="Zutavern T."/>
            <person name="O'Shaughnessy A."/>
            <person name="Dike S."/>
            <person name="Dedhia N."/>
            <person name="Preston R."/>
            <person name="Balija V."/>
            <person name="McCombie W.R."/>
            <person name="Chow T."/>
            <person name="Chen H."/>
            <person name="Chung M."/>
            <person name="Chen C."/>
            <person name="Shaw J."/>
            <person name="Wu H."/>
            <person name="Hsiao K."/>
            <person name="Chao Y."/>
            <person name="Chu M."/>
            <person name="Cheng C."/>
            <person name="Hour A."/>
            <person name="Lee P."/>
            <person name="Lin S."/>
            <person name="Lin Y."/>
            <person name="Liou J."/>
            <person name="Liu S."/>
            <person name="Hsing Y."/>
            <person name="Raghuvanshi S."/>
            <person name="Mohanty A."/>
            <person name="Bharti A.K."/>
            <person name="Gaur A."/>
            <person name="Gupta V."/>
            <person name="Kumar D."/>
            <person name="Ravi V."/>
            <person name="Vij S."/>
            <person name="Kapur A."/>
            <person name="Khurana P."/>
            <person name="Khurana P."/>
            <person name="Khurana J.P."/>
            <person name="Tyagi A.K."/>
            <person name="Gaikwad K."/>
            <person name="Singh A."/>
            <person name="Dalal V."/>
            <person name="Srivastava S."/>
            <person name="Dixit A."/>
            <person name="Pal A.K."/>
            <person name="Ghazi I.A."/>
            <person name="Yadav M."/>
            <person name="Pandit A."/>
            <person name="Bhargava A."/>
            <person name="Sureshbabu K."/>
            <person name="Batra K."/>
            <person name="Sharma T.R."/>
            <person name="Mohapatra T."/>
            <person name="Singh N.K."/>
            <person name="Messing J."/>
            <person name="Nelson A.B."/>
            <person name="Fuks G."/>
            <person name="Kavchok S."/>
            <person name="Keizer G."/>
            <person name="Linton E."/>
            <person name="Llaca V."/>
            <person name="Song R."/>
            <person name="Tanyolac B."/>
            <person name="Young S."/>
            <person name="Ho-Il K."/>
            <person name="Hahn J.H."/>
            <person name="Sangsakoo G."/>
            <person name="Vanavichit A."/>
            <person name="de Mattos Luiz.A.T."/>
            <person name="Zimmer P.D."/>
            <person name="Malone G."/>
            <person name="Dellagostin O."/>
            <person name="de Oliveira A.C."/>
            <person name="Bevan M."/>
            <person name="Bancroft I."/>
            <person name="Minx P."/>
            <person name="Cordum H."/>
            <person name="Wilson R."/>
            <person name="Cheng Z."/>
            <person name="Jin W."/>
            <person name="Jiang J."/>
            <person name="Leong S.A."/>
            <person name="Iwama H."/>
            <person name="Gojobori T."/>
            <person name="Itoh T."/>
            <person name="Niimura Y."/>
            <person name="Fujii Y."/>
            <person name="Habara T."/>
            <person name="Sakai H."/>
            <person name="Sato Y."/>
            <person name="Wilson G."/>
            <person name="Kumar K."/>
            <person name="McCouch S."/>
            <person name="Juretic N."/>
            <person name="Hoen D."/>
            <person name="Wright S."/>
            <person name="Bruskiewich R."/>
            <person name="Bureau T."/>
            <person name="Miyao A."/>
            <person name="Hirochika H."/>
            <person name="Nishikawa T."/>
            <person name="Kadowaki K."/>
            <person name="Sugiura M."/>
            <person name="Burr B."/>
            <person name="Sasaki T."/>
        </authorList>
    </citation>
    <scope>NUCLEOTIDE SEQUENCE [LARGE SCALE GENOMIC DNA]</scope>
    <source>
        <strain evidence="2">cv. Nipponbare</strain>
    </source>
</reference>
<evidence type="ECO:0000313" key="1">
    <source>
        <dbReference type="EMBL" id="BAT03994.1"/>
    </source>
</evidence>
<organism evidence="1 2">
    <name type="scientific">Oryza sativa subsp. japonica</name>
    <name type="common">Rice</name>
    <dbReference type="NCBI Taxonomy" id="39947"/>
    <lineage>
        <taxon>Eukaryota</taxon>
        <taxon>Viridiplantae</taxon>
        <taxon>Streptophyta</taxon>
        <taxon>Embryophyta</taxon>
        <taxon>Tracheophyta</taxon>
        <taxon>Spermatophyta</taxon>
        <taxon>Magnoliopsida</taxon>
        <taxon>Liliopsida</taxon>
        <taxon>Poales</taxon>
        <taxon>Poaceae</taxon>
        <taxon>BOP clade</taxon>
        <taxon>Oryzoideae</taxon>
        <taxon>Oryzeae</taxon>
        <taxon>Oryzinae</taxon>
        <taxon>Oryza</taxon>
        <taxon>Oryza sativa</taxon>
    </lineage>
</organism>
<reference evidence="1 2" key="2">
    <citation type="journal article" date="2013" name="Plant Cell Physiol.">
        <title>Rice Annotation Project Database (RAP-DB): an integrative and interactive database for rice genomics.</title>
        <authorList>
            <person name="Sakai H."/>
            <person name="Lee S.S."/>
            <person name="Tanaka T."/>
            <person name="Numa H."/>
            <person name="Kim J."/>
            <person name="Kawahara Y."/>
            <person name="Wakimoto H."/>
            <person name="Yang C.C."/>
            <person name="Iwamoto M."/>
            <person name="Abe T."/>
            <person name="Yamada Y."/>
            <person name="Muto A."/>
            <person name="Inokuchi H."/>
            <person name="Ikemura T."/>
            <person name="Matsumoto T."/>
            <person name="Sasaki T."/>
            <person name="Itoh T."/>
        </authorList>
    </citation>
    <scope>NUCLEOTIDE SEQUENCE [LARGE SCALE GENOMIC DNA]</scope>
    <source>
        <strain evidence="2">cv. Nipponbare</strain>
    </source>
</reference>
<accession>A0A0N7KPC0</accession>
<gene>
    <name evidence="1" type="ordered locus">Os08g0167332</name>
    <name evidence="1" type="ORF">OSNPB_080167332</name>
</gene>